<comment type="similarity">
    <text evidence="2">Belongs to the major facilitator superfamily. Sugar transporter (TC 2.A.1.1) family.</text>
</comment>
<feature type="transmembrane region" description="Helical" evidence="6">
    <location>
        <begin position="288"/>
        <end position="313"/>
    </location>
</feature>
<feature type="transmembrane region" description="Helical" evidence="6">
    <location>
        <begin position="167"/>
        <end position="188"/>
    </location>
</feature>
<keyword evidence="4 6" id="KW-1133">Transmembrane helix</keyword>
<feature type="transmembrane region" description="Helical" evidence="6">
    <location>
        <begin position="109"/>
        <end position="129"/>
    </location>
</feature>
<dbReference type="Proteomes" id="UP001337655">
    <property type="component" value="Unassembled WGS sequence"/>
</dbReference>
<evidence type="ECO:0000256" key="2">
    <source>
        <dbReference type="ARBA" id="ARBA00010992"/>
    </source>
</evidence>
<evidence type="ECO:0000256" key="4">
    <source>
        <dbReference type="ARBA" id="ARBA00022989"/>
    </source>
</evidence>
<proteinExistence type="inferred from homology"/>
<dbReference type="InterPro" id="IPR036259">
    <property type="entry name" value="MFS_trans_sf"/>
</dbReference>
<feature type="transmembrane region" description="Helical" evidence="6">
    <location>
        <begin position="82"/>
        <end position="102"/>
    </location>
</feature>
<sequence>MVNMHAPAKAVNLLQTPPGSPRQFTWYSFRICFLVALGPLAFGYSSSIIGSTLGQPSFRLYMQLVDPKTFEPTKNAPQLEGAMSSMFFAGAVCGVLGSSYVLDKWGRRTGILCCSLFSILGSVMCCAAQDPGMFIAFRFISGLGANAFVPVCGVYSSELAPPSLRGFFGGLNGVMILLGYSLASYMGLAFFHASDPVVQWRAPLGLALVPPTLMLLLLPILPESPRWLLMQDRFEDAEKIVHKLHKGREELDSGRVEFALMQGQAEQDKTMDSSWKALFSQRANRRRAVIAMLIGILGQASGVTVINNFSPLIYSTLGFDPEETLILLCGWITGGIFASLIGNILRVANGAECTTDVCNRRMAHG</sequence>
<dbReference type="InterPro" id="IPR005828">
    <property type="entry name" value="MFS_sugar_transport-like"/>
</dbReference>
<dbReference type="GeneID" id="89926473"/>
<dbReference type="PANTHER" id="PTHR48022">
    <property type="entry name" value="PLASTIDIC GLUCOSE TRANSPORTER 4"/>
    <property type="match status" value="1"/>
</dbReference>
<keyword evidence="5 6" id="KW-0472">Membrane</keyword>
<evidence type="ECO:0000256" key="1">
    <source>
        <dbReference type="ARBA" id="ARBA00004141"/>
    </source>
</evidence>
<comment type="caution">
    <text evidence="8">The sequence shown here is derived from an EMBL/GenBank/DDBJ whole genome shotgun (WGS) entry which is preliminary data.</text>
</comment>
<keyword evidence="3 6" id="KW-0812">Transmembrane</keyword>
<dbReference type="SUPFAM" id="SSF103473">
    <property type="entry name" value="MFS general substrate transporter"/>
    <property type="match status" value="1"/>
</dbReference>
<dbReference type="PANTHER" id="PTHR48022:SF11">
    <property type="entry name" value="MONOSACCHARIDE TRANSPORTER (HXT8), PUTATIVE (AFU_ORTHOLOGUE AFUA_2G08120)-RELATED"/>
    <property type="match status" value="1"/>
</dbReference>
<evidence type="ECO:0000256" key="6">
    <source>
        <dbReference type="SAM" id="Phobius"/>
    </source>
</evidence>
<evidence type="ECO:0000313" key="8">
    <source>
        <dbReference type="EMBL" id="KAK5170541.1"/>
    </source>
</evidence>
<dbReference type="PROSITE" id="PS50850">
    <property type="entry name" value="MFS"/>
    <property type="match status" value="1"/>
</dbReference>
<dbReference type="GO" id="GO:0016020">
    <property type="term" value="C:membrane"/>
    <property type="evidence" value="ECO:0007669"/>
    <property type="project" value="UniProtKB-SubCell"/>
</dbReference>
<feature type="transmembrane region" description="Helical" evidence="6">
    <location>
        <begin position="31"/>
        <end position="53"/>
    </location>
</feature>
<dbReference type="InterPro" id="IPR020846">
    <property type="entry name" value="MFS_dom"/>
</dbReference>
<dbReference type="Pfam" id="PF00083">
    <property type="entry name" value="Sugar_tr"/>
    <property type="match status" value="1"/>
</dbReference>
<dbReference type="PROSITE" id="PS00216">
    <property type="entry name" value="SUGAR_TRANSPORT_1"/>
    <property type="match status" value="1"/>
</dbReference>
<feature type="domain" description="Major facilitator superfamily (MFS) profile" evidence="7">
    <location>
        <begin position="31"/>
        <end position="365"/>
    </location>
</feature>
<organism evidence="8 9">
    <name type="scientific">Saxophila tyrrhenica</name>
    <dbReference type="NCBI Taxonomy" id="1690608"/>
    <lineage>
        <taxon>Eukaryota</taxon>
        <taxon>Fungi</taxon>
        <taxon>Dikarya</taxon>
        <taxon>Ascomycota</taxon>
        <taxon>Pezizomycotina</taxon>
        <taxon>Dothideomycetes</taxon>
        <taxon>Dothideomycetidae</taxon>
        <taxon>Mycosphaerellales</taxon>
        <taxon>Extremaceae</taxon>
        <taxon>Saxophila</taxon>
    </lineage>
</organism>
<dbReference type="AlphaFoldDB" id="A0AAV9PB54"/>
<evidence type="ECO:0000256" key="3">
    <source>
        <dbReference type="ARBA" id="ARBA00022692"/>
    </source>
</evidence>
<evidence type="ECO:0000256" key="5">
    <source>
        <dbReference type="ARBA" id="ARBA00023136"/>
    </source>
</evidence>
<dbReference type="InterPro" id="IPR005829">
    <property type="entry name" value="Sugar_transporter_CS"/>
</dbReference>
<dbReference type="InterPro" id="IPR050360">
    <property type="entry name" value="MFS_Sugar_Transporters"/>
</dbReference>
<dbReference type="GO" id="GO:0005351">
    <property type="term" value="F:carbohydrate:proton symporter activity"/>
    <property type="evidence" value="ECO:0007669"/>
    <property type="project" value="TreeGrafter"/>
</dbReference>
<dbReference type="RefSeq" id="XP_064659739.1">
    <property type="nucleotide sequence ID" value="XM_064802378.1"/>
</dbReference>
<dbReference type="EMBL" id="JAVRRT010000007">
    <property type="protein sequence ID" value="KAK5170541.1"/>
    <property type="molecule type" value="Genomic_DNA"/>
</dbReference>
<accession>A0AAV9PB54</accession>
<dbReference type="Gene3D" id="1.20.1250.20">
    <property type="entry name" value="MFS general substrate transporter like domains"/>
    <property type="match status" value="1"/>
</dbReference>
<reference evidence="8 9" key="1">
    <citation type="submission" date="2023-08" db="EMBL/GenBank/DDBJ databases">
        <title>Black Yeasts Isolated from many extreme environments.</title>
        <authorList>
            <person name="Coleine C."/>
            <person name="Stajich J.E."/>
            <person name="Selbmann L."/>
        </authorList>
    </citation>
    <scope>NUCLEOTIDE SEQUENCE [LARGE SCALE GENOMIC DNA]</scope>
    <source>
        <strain evidence="8 9">CCFEE 5935</strain>
    </source>
</reference>
<name>A0AAV9PB54_9PEZI</name>
<gene>
    <name evidence="8" type="ORF">LTR77_005129</name>
</gene>
<feature type="transmembrane region" description="Helical" evidence="6">
    <location>
        <begin position="135"/>
        <end position="155"/>
    </location>
</feature>
<evidence type="ECO:0000259" key="7">
    <source>
        <dbReference type="PROSITE" id="PS50850"/>
    </source>
</evidence>
<protein>
    <recommendedName>
        <fullName evidence="7">Major facilitator superfamily (MFS) profile domain-containing protein</fullName>
    </recommendedName>
</protein>
<evidence type="ECO:0000313" key="9">
    <source>
        <dbReference type="Proteomes" id="UP001337655"/>
    </source>
</evidence>
<comment type="subcellular location">
    <subcellularLocation>
        <location evidence="1">Membrane</location>
        <topology evidence="1">Multi-pass membrane protein</topology>
    </subcellularLocation>
</comment>
<keyword evidence="9" id="KW-1185">Reference proteome</keyword>
<feature type="transmembrane region" description="Helical" evidence="6">
    <location>
        <begin position="200"/>
        <end position="221"/>
    </location>
</feature>
<feature type="transmembrane region" description="Helical" evidence="6">
    <location>
        <begin position="325"/>
        <end position="345"/>
    </location>
</feature>